<keyword evidence="6 11" id="KW-0812">Transmembrane</keyword>
<feature type="transmembrane region" description="Helical" evidence="11">
    <location>
        <begin position="156"/>
        <end position="173"/>
    </location>
</feature>
<keyword evidence="15" id="KW-1185">Reference proteome</keyword>
<dbReference type="Gene3D" id="3.40.50.300">
    <property type="entry name" value="P-loop containing nucleotide triphosphate hydrolases"/>
    <property type="match status" value="1"/>
</dbReference>
<dbReference type="Gene3D" id="1.10.3720.10">
    <property type="entry name" value="MetI-like"/>
    <property type="match status" value="1"/>
</dbReference>
<dbReference type="CDD" id="cd03257">
    <property type="entry name" value="ABC_NikE_OppD_transporters"/>
    <property type="match status" value="1"/>
</dbReference>
<evidence type="ECO:0000256" key="4">
    <source>
        <dbReference type="ARBA" id="ARBA00022448"/>
    </source>
</evidence>
<dbReference type="PROSITE" id="PS00211">
    <property type="entry name" value="ABC_TRANSPORTER_1"/>
    <property type="match status" value="1"/>
</dbReference>
<evidence type="ECO:0000259" key="12">
    <source>
        <dbReference type="PROSITE" id="PS50893"/>
    </source>
</evidence>
<evidence type="ECO:0000256" key="8">
    <source>
        <dbReference type="ARBA" id="ARBA00022840"/>
    </source>
</evidence>
<evidence type="ECO:0000256" key="3">
    <source>
        <dbReference type="ARBA" id="ARBA00005417"/>
    </source>
</evidence>
<dbReference type="InterPro" id="IPR035906">
    <property type="entry name" value="MetI-like_sf"/>
</dbReference>
<dbReference type="InterPro" id="IPR000515">
    <property type="entry name" value="MetI-like"/>
</dbReference>
<comment type="subcellular location">
    <subcellularLocation>
        <location evidence="11">Cell membrane</location>
        <topology evidence="11">Multi-pass membrane protein</topology>
    </subcellularLocation>
    <subcellularLocation>
        <location evidence="2">Cell membrane</location>
        <topology evidence="2">Peripheral membrane protein</topology>
    </subcellularLocation>
    <subcellularLocation>
        <location evidence="1">Membrane</location>
        <topology evidence="1">Multi-pass membrane protein</topology>
    </subcellularLocation>
</comment>
<evidence type="ECO:0000259" key="13">
    <source>
        <dbReference type="PROSITE" id="PS50928"/>
    </source>
</evidence>
<evidence type="ECO:0000256" key="10">
    <source>
        <dbReference type="ARBA" id="ARBA00023136"/>
    </source>
</evidence>
<keyword evidence="7" id="KW-0547">Nucleotide-binding</keyword>
<proteinExistence type="inferred from homology"/>
<evidence type="ECO:0000313" key="14">
    <source>
        <dbReference type="EMBL" id="WEG08470.1"/>
    </source>
</evidence>
<reference evidence="14 15" key="1">
    <citation type="submission" date="2023-03" db="EMBL/GenBank/DDBJ databases">
        <title>Genome sequence of Microbacterium sp. KACC 23027.</title>
        <authorList>
            <person name="Kim S."/>
            <person name="Heo J."/>
            <person name="Kwon S.-W."/>
        </authorList>
    </citation>
    <scope>NUCLEOTIDE SEQUENCE [LARGE SCALE GENOMIC DNA]</scope>
    <source>
        <strain evidence="14 15">KACC 23027</strain>
    </source>
</reference>
<evidence type="ECO:0000256" key="2">
    <source>
        <dbReference type="ARBA" id="ARBA00004202"/>
    </source>
</evidence>
<evidence type="ECO:0000313" key="15">
    <source>
        <dbReference type="Proteomes" id="UP001214553"/>
    </source>
</evidence>
<dbReference type="InterPro" id="IPR003439">
    <property type="entry name" value="ABC_transporter-like_ATP-bd"/>
</dbReference>
<evidence type="ECO:0000256" key="9">
    <source>
        <dbReference type="ARBA" id="ARBA00022989"/>
    </source>
</evidence>
<keyword evidence="10 11" id="KW-0472">Membrane</keyword>
<dbReference type="Pfam" id="PF00528">
    <property type="entry name" value="BPD_transp_1"/>
    <property type="match status" value="1"/>
</dbReference>
<evidence type="ECO:0000256" key="7">
    <source>
        <dbReference type="ARBA" id="ARBA00022741"/>
    </source>
</evidence>
<dbReference type="InterPro" id="IPR017871">
    <property type="entry name" value="ABC_transporter-like_CS"/>
</dbReference>
<feature type="domain" description="ABC transmembrane type-1" evidence="13">
    <location>
        <begin position="91"/>
        <end position="280"/>
    </location>
</feature>
<evidence type="ECO:0000256" key="5">
    <source>
        <dbReference type="ARBA" id="ARBA00022475"/>
    </source>
</evidence>
<protein>
    <submittedName>
        <fullName evidence="14">Dipeptide/oligopeptide/nickel ABC transporter permease/ATP-binding protein</fullName>
    </submittedName>
</protein>
<dbReference type="SUPFAM" id="SSF52540">
    <property type="entry name" value="P-loop containing nucleoside triphosphate hydrolases"/>
    <property type="match status" value="1"/>
</dbReference>
<comment type="similarity">
    <text evidence="3">Belongs to the ABC transporter superfamily.</text>
</comment>
<dbReference type="SMART" id="SM00382">
    <property type="entry name" value="AAA"/>
    <property type="match status" value="1"/>
</dbReference>
<feature type="transmembrane region" description="Helical" evidence="11">
    <location>
        <begin position="30"/>
        <end position="51"/>
    </location>
</feature>
<dbReference type="InterPro" id="IPR025966">
    <property type="entry name" value="OppC_N"/>
</dbReference>
<feature type="transmembrane region" description="Helical" evidence="11">
    <location>
        <begin position="93"/>
        <end position="119"/>
    </location>
</feature>
<dbReference type="Proteomes" id="UP001214553">
    <property type="component" value="Chromosome"/>
</dbReference>
<comment type="similarity">
    <text evidence="11">Belongs to the binding-protein-dependent transport system permease family.</text>
</comment>
<dbReference type="SUPFAM" id="SSF161098">
    <property type="entry name" value="MetI-like"/>
    <property type="match status" value="1"/>
</dbReference>
<keyword evidence="4 11" id="KW-0813">Transport</keyword>
<dbReference type="RefSeq" id="WP_275277798.1">
    <property type="nucleotide sequence ID" value="NZ_CP119108.1"/>
</dbReference>
<accession>A0ABY8BW98</accession>
<keyword evidence="9 11" id="KW-1133">Transmembrane helix</keyword>
<feature type="transmembrane region" description="Helical" evidence="11">
    <location>
        <begin position="211"/>
        <end position="235"/>
    </location>
</feature>
<dbReference type="EMBL" id="CP119108">
    <property type="protein sequence ID" value="WEG08470.1"/>
    <property type="molecule type" value="Genomic_DNA"/>
</dbReference>
<sequence length="597" mass="62926">MTQSSTLTLPVVTERASSRLFLWRLYRRPIAIASSAVLLVIVVTCACAPFFPLADPLAQDLSAVLQLPSAAHLLGTDALGRDVLSRLLSGGMLTLSAVLVALIVAGVIGPLLGIFAGYFGGIVDRLISGAIATMLTIPVIIILLAVLAVFPTNIDAAMITLGVLGAAPIALVVRTATRSIKQDSFIAAAELAGVSDLRIILRHVLPRLTGVLIVQLALFACVALVMQGGLAYLGLGIPQPQPSWGGGIAEAQKVIFRSQWLFVPYGGILAVTILSIALLGDAARDTAAELSTMEQRLPRRRATPRQKVPLVAATAASTSHPPVRNSLLTVRDLSVGFDGRPEPVVCDVSLEVLPGEVVGVVGESGSGKSTLMVALLGLLPGSARVIGGSAMLGDRELLSLDDRRMRKVLGREIGLIAQDPMAALDPAFTVGTLMDEIVRGHGVPRRAARERTLDLLAEVALPDPERVCRLYPHELSGGMAQRVCIAMAVSGRPQVLIADEATTALDVTVQAHILHLLRQLAQTKGMGVLLVTHNLGVVADICDRVEVMRDGRVVESGTVDHVFYDSTVPYVAELLAATPSLVPLESSPTDREPLEAS</sequence>
<name>A0ABY8BW98_9MICO</name>
<dbReference type="Pfam" id="PF12911">
    <property type="entry name" value="OppC_N"/>
    <property type="match status" value="1"/>
</dbReference>
<feature type="transmembrane region" description="Helical" evidence="11">
    <location>
        <begin position="260"/>
        <end position="280"/>
    </location>
</feature>
<dbReference type="InterPro" id="IPR003593">
    <property type="entry name" value="AAA+_ATPase"/>
</dbReference>
<feature type="transmembrane region" description="Helical" evidence="11">
    <location>
        <begin position="126"/>
        <end position="150"/>
    </location>
</feature>
<dbReference type="PROSITE" id="PS50928">
    <property type="entry name" value="ABC_TM1"/>
    <property type="match status" value="1"/>
</dbReference>
<evidence type="ECO:0000256" key="1">
    <source>
        <dbReference type="ARBA" id="ARBA00004141"/>
    </source>
</evidence>
<evidence type="ECO:0000256" key="6">
    <source>
        <dbReference type="ARBA" id="ARBA00022692"/>
    </source>
</evidence>
<organism evidence="14 15">
    <name type="scientific">Microbacterium horticulturae</name>
    <dbReference type="NCBI Taxonomy" id="3028316"/>
    <lineage>
        <taxon>Bacteria</taxon>
        <taxon>Bacillati</taxon>
        <taxon>Actinomycetota</taxon>
        <taxon>Actinomycetes</taxon>
        <taxon>Micrococcales</taxon>
        <taxon>Microbacteriaceae</taxon>
        <taxon>Microbacterium</taxon>
    </lineage>
</organism>
<dbReference type="CDD" id="cd06261">
    <property type="entry name" value="TM_PBP2"/>
    <property type="match status" value="1"/>
</dbReference>
<keyword evidence="5" id="KW-1003">Cell membrane</keyword>
<dbReference type="PROSITE" id="PS50893">
    <property type="entry name" value="ABC_TRANSPORTER_2"/>
    <property type="match status" value="1"/>
</dbReference>
<feature type="domain" description="ABC transporter" evidence="12">
    <location>
        <begin position="330"/>
        <end position="575"/>
    </location>
</feature>
<dbReference type="PANTHER" id="PTHR43297">
    <property type="entry name" value="OLIGOPEPTIDE TRANSPORT ATP-BINDING PROTEIN APPD"/>
    <property type="match status" value="1"/>
</dbReference>
<evidence type="ECO:0000256" key="11">
    <source>
        <dbReference type="RuleBase" id="RU363032"/>
    </source>
</evidence>
<dbReference type="Pfam" id="PF00005">
    <property type="entry name" value="ABC_tran"/>
    <property type="match status" value="1"/>
</dbReference>
<dbReference type="PANTHER" id="PTHR43297:SF2">
    <property type="entry name" value="DIPEPTIDE TRANSPORT ATP-BINDING PROTEIN DPPD"/>
    <property type="match status" value="1"/>
</dbReference>
<dbReference type="InterPro" id="IPR050388">
    <property type="entry name" value="ABC_Ni/Peptide_Import"/>
</dbReference>
<dbReference type="InterPro" id="IPR027417">
    <property type="entry name" value="P-loop_NTPase"/>
</dbReference>
<gene>
    <name evidence="14" type="ORF">PU630_14670</name>
</gene>
<keyword evidence="8" id="KW-0067">ATP-binding</keyword>